<protein>
    <recommendedName>
        <fullName evidence="6">37S ribosomal protein S25, mitochondrial</fullName>
    </recommendedName>
</protein>
<keyword evidence="5 6" id="KW-0687">Ribonucleoprotein</keyword>
<dbReference type="OrthoDB" id="5542239at2759"/>
<dbReference type="PIRSF" id="PIRSF029764">
    <property type="entry name" value="RSM25"/>
    <property type="match status" value="1"/>
</dbReference>
<sequence length="247" mass="29092">MKIQTQAVNILETASNALKSGLLKEKPVWYDIILKYPPKHNLIKKPHQPKTNSSDPRNDEIVKNFKIPKDIHKIPKLKFIEDTIRDTFYKHHPWELARPKNLIEINGDEILKKCNWKNMLQLYKPLDGESVVQRTMYLIKNNKNLSIFDAYDLSRMEFYKLRMFEEMQSHISKEESIMNGAIIELNYLKQQMEKENEYLKQWIIQGMKQTKILEASSNKSSQVPVGSIIENDINQTSLFEDLVNLDK</sequence>
<dbReference type="PANTHER" id="PTHR37799:SF1">
    <property type="entry name" value="SMALL RIBOSOMAL SUBUNIT PROTEIN MS23"/>
    <property type="match status" value="1"/>
</dbReference>
<comment type="subcellular location">
    <subcellularLocation>
        <location evidence="1 6">Mitochondrion</location>
    </subcellularLocation>
</comment>
<dbReference type="CDD" id="cd23701">
    <property type="entry name" value="At1g26750"/>
    <property type="match status" value="1"/>
</dbReference>
<dbReference type="Pfam" id="PF13741">
    <property type="entry name" value="MRP-S25"/>
    <property type="match status" value="1"/>
</dbReference>
<dbReference type="InterPro" id="IPR016939">
    <property type="entry name" value="Ribosomal_mS23_fun"/>
</dbReference>
<keyword evidence="3 6" id="KW-0689">Ribosomal protein</keyword>
<dbReference type="GO" id="GO:0005763">
    <property type="term" value="C:mitochondrial small ribosomal subunit"/>
    <property type="evidence" value="ECO:0007669"/>
    <property type="project" value="UniProtKB-UniRule"/>
</dbReference>
<dbReference type="Proteomes" id="UP001152885">
    <property type="component" value="Unassembled WGS sequence"/>
</dbReference>
<evidence type="ECO:0000256" key="3">
    <source>
        <dbReference type="ARBA" id="ARBA00022980"/>
    </source>
</evidence>
<evidence type="ECO:0000256" key="5">
    <source>
        <dbReference type="ARBA" id="ARBA00023274"/>
    </source>
</evidence>
<keyword evidence="8" id="KW-1185">Reference proteome</keyword>
<name>A0A9W4TSK7_9ASCO</name>
<dbReference type="PANTHER" id="PTHR37799">
    <property type="entry name" value="37S RIBOSOMAL PROTEIN S25, MITOCHONDRIAL"/>
    <property type="match status" value="1"/>
</dbReference>
<proteinExistence type="inferred from homology"/>
<evidence type="ECO:0000256" key="1">
    <source>
        <dbReference type="ARBA" id="ARBA00004173"/>
    </source>
</evidence>
<dbReference type="GO" id="GO:0003735">
    <property type="term" value="F:structural constituent of ribosome"/>
    <property type="evidence" value="ECO:0007669"/>
    <property type="project" value="UniProtKB-UniRule"/>
</dbReference>
<evidence type="ECO:0000256" key="6">
    <source>
        <dbReference type="PIRNR" id="PIRNR029764"/>
    </source>
</evidence>
<dbReference type="EMBL" id="CANTUO010000001">
    <property type="protein sequence ID" value="CAI5756910.1"/>
    <property type="molecule type" value="Genomic_DNA"/>
</dbReference>
<dbReference type="InterPro" id="IPR059242">
    <property type="entry name" value="mS23_dom"/>
</dbReference>
<dbReference type="AlphaFoldDB" id="A0A9W4TSK7"/>
<evidence type="ECO:0000256" key="4">
    <source>
        <dbReference type="ARBA" id="ARBA00023128"/>
    </source>
</evidence>
<evidence type="ECO:0000256" key="2">
    <source>
        <dbReference type="ARBA" id="ARBA00009864"/>
    </source>
</evidence>
<comment type="subunit">
    <text evidence="6">Component of the mitochondrial small ribosomal subunit.</text>
</comment>
<gene>
    <name evidence="7" type="ORF">CANVERA_P1427</name>
</gene>
<organism evidence="7 8">
    <name type="scientific">Candida verbasci</name>
    <dbReference type="NCBI Taxonomy" id="1227364"/>
    <lineage>
        <taxon>Eukaryota</taxon>
        <taxon>Fungi</taxon>
        <taxon>Dikarya</taxon>
        <taxon>Ascomycota</taxon>
        <taxon>Saccharomycotina</taxon>
        <taxon>Pichiomycetes</taxon>
        <taxon>Debaryomycetaceae</taxon>
        <taxon>Candida/Lodderomyces clade</taxon>
        <taxon>Candida</taxon>
    </lineage>
</organism>
<comment type="similarity">
    <text evidence="2">Belongs to the mitochondrion-specific ribosomal protein mS23 family.</text>
</comment>
<evidence type="ECO:0000313" key="8">
    <source>
        <dbReference type="Proteomes" id="UP001152885"/>
    </source>
</evidence>
<comment type="caution">
    <text evidence="7">The sequence shown here is derived from an EMBL/GenBank/DDBJ whole genome shotgun (WGS) entry which is preliminary data.</text>
</comment>
<keyword evidence="4 6" id="KW-0496">Mitochondrion</keyword>
<accession>A0A9W4TSK7</accession>
<reference evidence="7" key="1">
    <citation type="submission" date="2022-12" db="EMBL/GenBank/DDBJ databases">
        <authorList>
            <person name="Brejova B."/>
        </authorList>
    </citation>
    <scope>NUCLEOTIDE SEQUENCE</scope>
</reference>
<evidence type="ECO:0000313" key="7">
    <source>
        <dbReference type="EMBL" id="CAI5756910.1"/>
    </source>
</evidence>